<protein>
    <submittedName>
        <fullName evidence="1">Uncharacterized protein</fullName>
    </submittedName>
</protein>
<organism evidence="1 2">
    <name type="scientific">Escherichia phage AugustePiccard</name>
    <dbReference type="NCBI Taxonomy" id="2851954"/>
    <lineage>
        <taxon>Viruses</taxon>
        <taxon>Duplodnaviria</taxon>
        <taxon>Heunggongvirae</taxon>
        <taxon>Uroviricota</taxon>
        <taxon>Caudoviricetes</taxon>
        <taxon>Drexlerviridae</taxon>
        <taxon>Braunvirinae</taxon>
        <taxon>Augustepiccardvirus</taxon>
        <taxon>Augustepiccardvirus augustepiccard</taxon>
    </lineage>
</organism>
<evidence type="ECO:0000313" key="2">
    <source>
        <dbReference type="Proteomes" id="UP000827883"/>
    </source>
</evidence>
<name>A0AAE7VP54_9CAUD</name>
<dbReference type="Proteomes" id="UP000827883">
    <property type="component" value="Segment"/>
</dbReference>
<reference evidence="1" key="1">
    <citation type="journal article" date="2021" name="PLoS Biol.">
        <title>Systematic exploration of Escherichia coli phage-host interactions with the BASEL phage collection.</title>
        <authorList>
            <person name="Maffei E."/>
            <person name="Shaidullina A."/>
            <person name="Burkolter M."/>
            <person name="Heyer Y."/>
            <person name="Estermann F."/>
            <person name="Druelle V."/>
            <person name="Sauer P."/>
            <person name="Willi L."/>
            <person name="Michaelis S."/>
            <person name="Hilbi H."/>
            <person name="Thaler D.S."/>
            <person name="Harms A."/>
        </authorList>
    </citation>
    <scope>NUCLEOTIDE SEQUENCE</scope>
    <source>
        <strain evidence="1">Bas01</strain>
    </source>
</reference>
<accession>A0AAE7VP54</accession>
<sequence length="96" mass="10871">MATIYTGKFYESRKTGYEYELVITPEGYVLDDGEGYAFEVSPTYKDDLETVKNAFGEKFDVIDDGDGYAFEVSPTYKDDLETVKNAFGEKIDEVSE</sequence>
<proteinExistence type="predicted"/>
<dbReference type="EMBL" id="MZ501051">
    <property type="protein sequence ID" value="QXV76175.1"/>
    <property type="molecule type" value="Genomic_DNA"/>
</dbReference>
<gene>
    <name evidence="1" type="ORF">bas01_0044</name>
</gene>
<keyword evidence="2" id="KW-1185">Reference proteome</keyword>
<evidence type="ECO:0000313" key="1">
    <source>
        <dbReference type="EMBL" id="QXV76175.1"/>
    </source>
</evidence>